<reference evidence="2 3" key="1">
    <citation type="submission" date="2016-10" db="EMBL/GenBank/DDBJ databases">
        <authorList>
            <person name="de Groot N.N."/>
        </authorList>
    </citation>
    <scope>NUCLEOTIDE SEQUENCE [LARGE SCALE GENOMIC DNA]</scope>
    <source>
        <strain evidence="2 3">CGMCC 4.5598</strain>
    </source>
</reference>
<keyword evidence="1" id="KW-0472">Membrane</keyword>
<evidence type="ECO:0000313" key="2">
    <source>
        <dbReference type="EMBL" id="SEU44069.1"/>
    </source>
</evidence>
<gene>
    <name evidence="2" type="ORF">SAMN05421811_122143</name>
</gene>
<dbReference type="EMBL" id="FOHX01000022">
    <property type="protein sequence ID" value="SEU44069.1"/>
    <property type="molecule type" value="Genomic_DNA"/>
</dbReference>
<protein>
    <submittedName>
        <fullName evidence="2">Uncharacterized protein</fullName>
    </submittedName>
</protein>
<feature type="transmembrane region" description="Helical" evidence="1">
    <location>
        <begin position="20"/>
        <end position="38"/>
    </location>
</feature>
<dbReference type="STRING" id="568860.SAMN05421811_122143"/>
<organism evidence="2 3">
    <name type="scientific">Nonomuraea wenchangensis</name>
    <dbReference type="NCBI Taxonomy" id="568860"/>
    <lineage>
        <taxon>Bacteria</taxon>
        <taxon>Bacillati</taxon>
        <taxon>Actinomycetota</taxon>
        <taxon>Actinomycetes</taxon>
        <taxon>Streptosporangiales</taxon>
        <taxon>Streptosporangiaceae</taxon>
        <taxon>Nonomuraea</taxon>
    </lineage>
</organism>
<keyword evidence="1" id="KW-0812">Transmembrane</keyword>
<accession>A0A1I0LQH6</accession>
<evidence type="ECO:0000256" key="1">
    <source>
        <dbReference type="SAM" id="Phobius"/>
    </source>
</evidence>
<name>A0A1I0LQH6_9ACTN</name>
<keyword evidence="3" id="KW-1185">Reference proteome</keyword>
<evidence type="ECO:0000313" key="3">
    <source>
        <dbReference type="Proteomes" id="UP000199361"/>
    </source>
</evidence>
<dbReference type="AlphaFoldDB" id="A0A1I0LQH6"/>
<proteinExistence type="predicted"/>
<sequence>MNMDINVHVSDDRRTRRRGIRFTLNGVLWSLQALFGFLGKYERKGQ</sequence>
<keyword evidence="1" id="KW-1133">Transmembrane helix</keyword>
<dbReference type="Proteomes" id="UP000199361">
    <property type="component" value="Unassembled WGS sequence"/>
</dbReference>